<reference evidence="2 3" key="1">
    <citation type="journal article" date="2010" name="Nature">
        <title>Nitrite-driven anaerobic methane oxidation by oxygenic bacteria.</title>
        <authorList>
            <person name="Ettwig K.F."/>
            <person name="Butler M.K."/>
            <person name="Le Paslier D."/>
            <person name="Pelletier E."/>
            <person name="Mangenot S."/>
            <person name="Kuypers M.M.M."/>
            <person name="Schreiber F."/>
            <person name="Dutilh B.E."/>
            <person name="Zedelius J."/>
            <person name="de Beer D."/>
            <person name="Gloerich J."/>
            <person name="Wessels H.J.C.T."/>
            <person name="van Allen T."/>
            <person name="Luesken F."/>
            <person name="Wu M."/>
            <person name="van de Pas-Schoonen K.T."/>
            <person name="Op den Camp H.J.M."/>
            <person name="Janssen-Megens E.M."/>
            <person name="Francoijs K-J."/>
            <person name="Stunnenberg H."/>
            <person name="Weissenbach J."/>
            <person name="Jetten M.S.M."/>
            <person name="Strous M."/>
        </authorList>
    </citation>
    <scope>NUCLEOTIDE SEQUENCE [LARGE SCALE GENOMIC DNA]</scope>
</reference>
<dbReference type="KEGG" id="mox:DAMO_0648"/>
<evidence type="ECO:0000313" key="3">
    <source>
        <dbReference type="Proteomes" id="UP000006898"/>
    </source>
</evidence>
<dbReference type="STRING" id="671143.DAMO_0648"/>
<organism evidence="2 3">
    <name type="scientific">Methylomirabilis oxygeniifera</name>
    <dbReference type="NCBI Taxonomy" id="671143"/>
    <lineage>
        <taxon>Bacteria</taxon>
        <taxon>Candidatus Methylomirabilota</taxon>
        <taxon>Candidatus Methylomirabilia</taxon>
        <taxon>Candidatus Methylomirabilales</taxon>
        <taxon>Candidatus Methylomirabilaceae</taxon>
        <taxon>Candidatus Methylomirabilis</taxon>
    </lineage>
</organism>
<gene>
    <name evidence="2" type="ORF">DAMO_0648</name>
</gene>
<keyword evidence="1" id="KW-1133">Transmembrane helix</keyword>
<keyword evidence="1" id="KW-0472">Membrane</keyword>
<keyword evidence="1" id="KW-0812">Transmembrane</keyword>
<dbReference type="EMBL" id="FP565575">
    <property type="protein sequence ID" value="CBE67721.1"/>
    <property type="molecule type" value="Genomic_DNA"/>
</dbReference>
<name>D5MKS4_METO1</name>
<proteinExistence type="predicted"/>
<evidence type="ECO:0000256" key="1">
    <source>
        <dbReference type="SAM" id="Phobius"/>
    </source>
</evidence>
<dbReference type="Proteomes" id="UP000006898">
    <property type="component" value="Chromosome"/>
</dbReference>
<dbReference type="HOGENOM" id="CLU_2092351_0_0_0"/>
<evidence type="ECO:0000313" key="2">
    <source>
        <dbReference type="EMBL" id="CBE67721.1"/>
    </source>
</evidence>
<accession>D5MKS4</accession>
<sequence length="116" mass="13453">MTPMREVYWNIPGHLFLYLLFFPFLVVWVYGIYRHTRMILAGEPAAVLGSLWDRFKGVIQDAAWQRRIPRIPFQDCSTARSPGDLPFFLSRPASWPFKIISASRPCVDRSTSTSCR</sequence>
<protein>
    <submittedName>
        <fullName evidence="2">Putative iron-sulfur cluster binding protein, partial, 5' end</fullName>
    </submittedName>
</protein>
<feature type="transmembrane region" description="Helical" evidence="1">
    <location>
        <begin position="15"/>
        <end position="33"/>
    </location>
</feature>
<dbReference type="AlphaFoldDB" id="D5MKS4"/>